<reference evidence="1" key="1">
    <citation type="submission" date="2014-09" db="EMBL/GenBank/DDBJ databases">
        <authorList>
            <person name="Magalhaes I.L.F."/>
            <person name="Oliveira U."/>
            <person name="Santos F.R."/>
            <person name="Vidigal T.H.D.A."/>
            <person name="Brescovit A.D."/>
            <person name="Santos A.J."/>
        </authorList>
    </citation>
    <scope>NUCLEOTIDE SEQUENCE</scope>
    <source>
        <tissue evidence="1">Shoot tissue taken approximately 20 cm above the soil surface</tissue>
    </source>
</reference>
<proteinExistence type="predicted"/>
<protein>
    <submittedName>
        <fullName evidence="1">Uncharacterized protein</fullName>
    </submittedName>
</protein>
<organism evidence="1">
    <name type="scientific">Arundo donax</name>
    <name type="common">Giant reed</name>
    <name type="synonym">Donax arundinaceus</name>
    <dbReference type="NCBI Taxonomy" id="35708"/>
    <lineage>
        <taxon>Eukaryota</taxon>
        <taxon>Viridiplantae</taxon>
        <taxon>Streptophyta</taxon>
        <taxon>Embryophyta</taxon>
        <taxon>Tracheophyta</taxon>
        <taxon>Spermatophyta</taxon>
        <taxon>Magnoliopsida</taxon>
        <taxon>Liliopsida</taxon>
        <taxon>Poales</taxon>
        <taxon>Poaceae</taxon>
        <taxon>PACMAD clade</taxon>
        <taxon>Arundinoideae</taxon>
        <taxon>Arundineae</taxon>
        <taxon>Arundo</taxon>
    </lineage>
</organism>
<reference evidence="1" key="2">
    <citation type="journal article" date="2015" name="Data Brief">
        <title>Shoot transcriptome of the giant reed, Arundo donax.</title>
        <authorList>
            <person name="Barrero R.A."/>
            <person name="Guerrero F.D."/>
            <person name="Moolhuijzen P."/>
            <person name="Goolsby J.A."/>
            <person name="Tidwell J."/>
            <person name="Bellgard S.E."/>
            <person name="Bellgard M.I."/>
        </authorList>
    </citation>
    <scope>NUCLEOTIDE SEQUENCE</scope>
    <source>
        <tissue evidence="1">Shoot tissue taken approximately 20 cm above the soil surface</tissue>
    </source>
</reference>
<evidence type="ECO:0000313" key="1">
    <source>
        <dbReference type="EMBL" id="JAD67245.1"/>
    </source>
</evidence>
<dbReference type="EMBL" id="GBRH01230650">
    <property type="protein sequence ID" value="JAD67245.1"/>
    <property type="molecule type" value="Transcribed_RNA"/>
</dbReference>
<accession>A0A0A9C1H2</accession>
<sequence length="18" mass="2083">MTKLCSKRCEGLVCIIER</sequence>
<dbReference type="AlphaFoldDB" id="A0A0A9C1H2"/>
<name>A0A0A9C1H2_ARUDO</name>